<reference evidence="3" key="2">
    <citation type="submission" date="2008-12" db="EMBL/GenBank/DDBJ databases">
        <title>Annotation of Streptomyces roseosporus strain NRRL 15998.</title>
        <authorList>
            <consortium name="The Broad Institute Genome Sequencing Platform"/>
            <consortium name="Broad Institute Microbial Sequencing Center"/>
            <person name="Fischbach M."/>
            <person name="Ward D."/>
            <person name="Young S."/>
            <person name="Kodira C.D."/>
            <person name="Zeng Q."/>
            <person name="Koehrsen M."/>
            <person name="Godfrey P."/>
            <person name="Alvarado L."/>
            <person name="Berlin A.M."/>
            <person name="Borenstein D."/>
            <person name="Chen Z."/>
            <person name="Engels R."/>
            <person name="Freedman E."/>
            <person name="Gellesch M."/>
            <person name="Goldberg J."/>
            <person name="Griggs A."/>
            <person name="Gujja S."/>
            <person name="Heiman D.I."/>
            <person name="Hepburn T.A."/>
            <person name="Howarth C."/>
            <person name="Jen D."/>
            <person name="Larson L."/>
            <person name="Lewis B."/>
            <person name="Mehta T."/>
            <person name="Park D."/>
            <person name="Pearson M."/>
            <person name="Roberts A."/>
            <person name="Saif S."/>
            <person name="Shea T.D."/>
            <person name="Shenoy N."/>
            <person name="Sisk P."/>
            <person name="Stolte C."/>
            <person name="Sykes S.N."/>
            <person name="Walk T."/>
            <person name="White J."/>
            <person name="Yandava C."/>
            <person name="Straight P."/>
            <person name="Clardy J."/>
            <person name="Hung D."/>
            <person name="Kolter R."/>
            <person name="Mekalanos J."/>
            <person name="Walker S."/>
            <person name="Walsh C.T."/>
            <person name="Wieland B.L.C."/>
            <person name="Ilzarbe M."/>
            <person name="Galagan J."/>
            <person name="Nusbaum C."/>
            <person name="Birren B."/>
        </authorList>
    </citation>
    <scope>NUCLEOTIDE SEQUENCE [LARGE SCALE GENOMIC DNA]</scope>
    <source>
        <strain evidence="3">NRRL 15998</strain>
    </source>
</reference>
<dbReference type="EMBL" id="DS999644">
    <property type="protein sequence ID" value="EFE75800.2"/>
    <property type="molecule type" value="Genomic_DNA"/>
</dbReference>
<dbReference type="Proteomes" id="UP000003986">
    <property type="component" value="Unassembled WGS sequence"/>
</dbReference>
<proteinExistence type="predicted"/>
<evidence type="ECO:0000259" key="1">
    <source>
        <dbReference type="SMART" id="SM01329"/>
    </source>
</evidence>
<dbReference type="SUPFAM" id="SSF53659">
    <property type="entry name" value="Isocitrate/Isopropylmalate dehydrogenase-like"/>
    <property type="match status" value="1"/>
</dbReference>
<dbReference type="AlphaFoldDB" id="D6AQL7"/>
<dbReference type="Pfam" id="PF00180">
    <property type="entry name" value="Iso_dh"/>
    <property type="match status" value="1"/>
</dbReference>
<evidence type="ECO:0000313" key="2">
    <source>
        <dbReference type="EMBL" id="EFE75800.2"/>
    </source>
</evidence>
<gene>
    <name evidence="2" type="ORF">SSGG_03167</name>
</gene>
<dbReference type="SMART" id="SM01329">
    <property type="entry name" value="Iso_dh"/>
    <property type="match status" value="1"/>
</dbReference>
<feature type="domain" description="Isopropylmalate dehydrogenase-like" evidence="1">
    <location>
        <begin position="31"/>
        <end position="351"/>
    </location>
</feature>
<protein>
    <submittedName>
        <fullName evidence="2">Predicted protein</fullName>
    </submittedName>
</protein>
<sequence length="363" mass="38662">MSARSADRRNEVVVMGRHPRVAWWEPRDTLGSEVAEASRELFEAAGMAVQWVRTVPGEAAEDQVEAGLLAPLGAVDDDTHHQERQVRAAWGGVLTVIERTGTAIRSGLPVSVLLLRMESGLSNSGIELWPDSEGQRVLLEATAAQEGRTLSEYAAVAVHAIDPDHIRVLCREAFEVCCERSVQRITVTHKGNSIKYTDGLFAVVAKQELEKLIGDSGIIQESLIIDHMAAELTRNPQDYRAILTHGAFAELLAALLDGQLDTDAGGVCRTIGTARRPLFGYDVALDPARHTRAPEAEAAGRLRSVLLAGSLLADHLDQGVAAAGIRAAADALDAPATADGHAGTAGLAACARTAHHAVRTAVR</sequence>
<reference evidence="3" key="1">
    <citation type="submission" date="2008-10" db="EMBL/GenBank/DDBJ databases">
        <authorList>
            <person name="Molnar K."/>
        </authorList>
    </citation>
    <scope>NUCLEOTIDE SEQUENCE [LARGE SCALE GENOMIC DNA]</scope>
    <source>
        <strain evidence="3">NRRL 15998</strain>
    </source>
</reference>
<evidence type="ECO:0000313" key="3">
    <source>
        <dbReference type="Proteomes" id="UP000003986"/>
    </source>
</evidence>
<accession>D6AQL7</accession>
<organism evidence="2 3">
    <name type="scientific">Streptomyces filamentosus NRRL 15998</name>
    <dbReference type="NCBI Taxonomy" id="457431"/>
    <lineage>
        <taxon>Bacteria</taxon>
        <taxon>Bacillati</taxon>
        <taxon>Actinomycetota</taxon>
        <taxon>Actinomycetes</taxon>
        <taxon>Kitasatosporales</taxon>
        <taxon>Streptomycetaceae</taxon>
        <taxon>Streptomyces</taxon>
    </lineage>
</organism>
<name>D6AQL7_STRFL</name>
<dbReference type="Gene3D" id="3.40.718.10">
    <property type="entry name" value="Isopropylmalate Dehydrogenase"/>
    <property type="match status" value="1"/>
</dbReference>
<dbReference type="InterPro" id="IPR024084">
    <property type="entry name" value="IsoPropMal-DH-like_dom"/>
</dbReference>